<evidence type="ECO:0000313" key="3">
    <source>
        <dbReference type="Proteomes" id="UP001154282"/>
    </source>
</evidence>
<accession>A0AAV0SCG3</accession>
<sequence>MQPPQEPAVDEQHPVESTGIGGGGSDGESVHFTGFPAADHQAVESGSEAAEEFPAPAVEIFHDERQQRRRRRSGFVKIDPFSFLFSRIGFRNLEIMFCLFFVISCLTCK</sequence>
<dbReference type="EMBL" id="CAMGYJ010000011">
    <property type="protein sequence ID" value="CAI0629537.1"/>
    <property type="molecule type" value="Genomic_DNA"/>
</dbReference>
<dbReference type="Proteomes" id="UP001154282">
    <property type="component" value="Unassembled WGS sequence"/>
</dbReference>
<proteinExistence type="predicted"/>
<evidence type="ECO:0000256" key="1">
    <source>
        <dbReference type="SAM" id="MobiDB-lite"/>
    </source>
</evidence>
<organism evidence="2 3">
    <name type="scientific">Linum tenue</name>
    <dbReference type="NCBI Taxonomy" id="586396"/>
    <lineage>
        <taxon>Eukaryota</taxon>
        <taxon>Viridiplantae</taxon>
        <taxon>Streptophyta</taxon>
        <taxon>Embryophyta</taxon>
        <taxon>Tracheophyta</taxon>
        <taxon>Spermatophyta</taxon>
        <taxon>Magnoliopsida</taxon>
        <taxon>eudicotyledons</taxon>
        <taxon>Gunneridae</taxon>
        <taxon>Pentapetalae</taxon>
        <taxon>rosids</taxon>
        <taxon>fabids</taxon>
        <taxon>Malpighiales</taxon>
        <taxon>Linaceae</taxon>
        <taxon>Linum</taxon>
    </lineage>
</organism>
<evidence type="ECO:0000313" key="2">
    <source>
        <dbReference type="EMBL" id="CAI0629537.1"/>
    </source>
</evidence>
<dbReference type="AlphaFoldDB" id="A0AAV0SCG3"/>
<reference evidence="2" key="1">
    <citation type="submission" date="2022-08" db="EMBL/GenBank/DDBJ databases">
        <authorList>
            <person name="Gutierrez-Valencia J."/>
        </authorList>
    </citation>
    <scope>NUCLEOTIDE SEQUENCE</scope>
</reference>
<feature type="region of interest" description="Disordered" evidence="1">
    <location>
        <begin position="1"/>
        <end position="71"/>
    </location>
</feature>
<comment type="caution">
    <text evidence="2">The sequence shown here is derived from an EMBL/GenBank/DDBJ whole genome shotgun (WGS) entry which is preliminary data.</text>
</comment>
<protein>
    <submittedName>
        <fullName evidence="2">Uncharacterized protein</fullName>
    </submittedName>
</protein>
<name>A0AAV0SCG3_9ROSI</name>
<keyword evidence="3" id="KW-1185">Reference proteome</keyword>
<gene>
    <name evidence="2" type="ORF">LITE_LOCUS52027</name>
</gene>